<gene>
    <name evidence="2" type="ORF">KDK95_11415</name>
</gene>
<dbReference type="AlphaFoldDB" id="A0A941EAB5"/>
<feature type="transmembrane region" description="Helical" evidence="1">
    <location>
        <begin position="6"/>
        <end position="28"/>
    </location>
</feature>
<dbReference type="RefSeq" id="WP_212518055.1">
    <property type="nucleotide sequence ID" value="NZ_JAGSOH010000024.1"/>
</dbReference>
<reference evidence="2" key="1">
    <citation type="submission" date="2021-04" db="EMBL/GenBank/DDBJ databases">
        <title>Genome based classification of Actinospica acidithermotolerans sp. nov., an actinobacterium isolated from an Indonesian hot spring.</title>
        <authorList>
            <person name="Kusuma A.B."/>
            <person name="Putra K.E."/>
            <person name="Nafisah S."/>
            <person name="Loh J."/>
            <person name="Nouioui I."/>
            <person name="Goodfellow M."/>
        </authorList>
    </citation>
    <scope>NUCLEOTIDE SEQUENCE</scope>
    <source>
        <strain evidence="2">MGRD01-02</strain>
    </source>
</reference>
<proteinExistence type="predicted"/>
<evidence type="ECO:0000313" key="3">
    <source>
        <dbReference type="Proteomes" id="UP000676325"/>
    </source>
</evidence>
<accession>A0A941EAB5</accession>
<keyword evidence="1" id="KW-0472">Membrane</keyword>
<keyword evidence="1" id="KW-1133">Transmembrane helix</keyword>
<protein>
    <submittedName>
        <fullName evidence="2">Uncharacterized protein</fullName>
    </submittedName>
</protein>
<evidence type="ECO:0000256" key="1">
    <source>
        <dbReference type="SAM" id="Phobius"/>
    </source>
</evidence>
<evidence type="ECO:0000313" key="2">
    <source>
        <dbReference type="EMBL" id="MBR7826913.1"/>
    </source>
</evidence>
<name>A0A941EAB5_9ACTN</name>
<sequence length="229" mass="24284">MTLSDYLSLGLSIVALVFSIATFAYNAYEQYLKAAKLQLVLGSELKFGFLDGRSTLGFWVPVALANQGAVDAVVLRIEGELTRSGGAPTPVQWYTVGDYDGANDQFVPKGWTDTLIVPSRKATTTWIGLHTTVDVARPVASGVYALNLRVFAPVNARRRAQRVGRDGKALPATSWSGQLTLDAQATPEVPKRAADEAGLNLSGAQSVHLTGATPRSVTALVPGLKSIVG</sequence>
<keyword evidence="1" id="KW-0812">Transmembrane</keyword>
<dbReference type="Proteomes" id="UP000676325">
    <property type="component" value="Unassembled WGS sequence"/>
</dbReference>
<dbReference type="EMBL" id="JAGSOH010000024">
    <property type="protein sequence ID" value="MBR7826913.1"/>
    <property type="molecule type" value="Genomic_DNA"/>
</dbReference>
<organism evidence="2 3">
    <name type="scientific">Actinospica acidithermotolerans</name>
    <dbReference type="NCBI Taxonomy" id="2828514"/>
    <lineage>
        <taxon>Bacteria</taxon>
        <taxon>Bacillati</taxon>
        <taxon>Actinomycetota</taxon>
        <taxon>Actinomycetes</taxon>
        <taxon>Catenulisporales</taxon>
        <taxon>Actinospicaceae</taxon>
        <taxon>Actinospica</taxon>
    </lineage>
</organism>
<keyword evidence="3" id="KW-1185">Reference proteome</keyword>
<comment type="caution">
    <text evidence="2">The sequence shown here is derived from an EMBL/GenBank/DDBJ whole genome shotgun (WGS) entry which is preliminary data.</text>
</comment>